<name>A0AAV7IW61_COTGL</name>
<dbReference type="PANTHER" id="PTHR31025">
    <property type="entry name" value="SI:CH211-196P9.1-RELATED"/>
    <property type="match status" value="1"/>
</dbReference>
<dbReference type="PANTHER" id="PTHR31025:SF9">
    <property type="entry name" value="SI:DKEY-286J15.1"/>
    <property type="match status" value="1"/>
</dbReference>
<protein>
    <submittedName>
        <fullName evidence="1">Uncharacterized protein</fullName>
    </submittedName>
</protein>
<proteinExistence type="predicted"/>
<feature type="non-terminal residue" evidence="1">
    <location>
        <position position="143"/>
    </location>
</feature>
<comment type="caution">
    <text evidence="1">The sequence shown here is derived from an EMBL/GenBank/DDBJ whole genome shotgun (WGS) entry which is preliminary data.</text>
</comment>
<reference evidence="1 2" key="1">
    <citation type="journal article" date="2021" name="J. Hered.">
        <title>A chromosome-level genome assembly of the parasitoid wasp, Cotesia glomerata (Hymenoptera: Braconidae).</title>
        <authorList>
            <person name="Pinto B.J."/>
            <person name="Weis J.J."/>
            <person name="Gamble T."/>
            <person name="Ode P.J."/>
            <person name="Paul R."/>
            <person name="Zaspel J.M."/>
        </authorList>
    </citation>
    <scope>NUCLEOTIDE SEQUENCE [LARGE SCALE GENOMIC DNA]</scope>
    <source>
        <strain evidence="1">CgM1</strain>
    </source>
</reference>
<dbReference type="Proteomes" id="UP000826195">
    <property type="component" value="Unassembled WGS sequence"/>
</dbReference>
<dbReference type="EMBL" id="JAHXZJ010000747">
    <property type="protein sequence ID" value="KAH0557887.1"/>
    <property type="molecule type" value="Genomic_DNA"/>
</dbReference>
<keyword evidence="2" id="KW-1185">Reference proteome</keyword>
<organism evidence="1 2">
    <name type="scientific">Cotesia glomerata</name>
    <name type="common">Lepidopteran parasitic wasp</name>
    <name type="synonym">Apanteles glomeratus</name>
    <dbReference type="NCBI Taxonomy" id="32391"/>
    <lineage>
        <taxon>Eukaryota</taxon>
        <taxon>Metazoa</taxon>
        <taxon>Ecdysozoa</taxon>
        <taxon>Arthropoda</taxon>
        <taxon>Hexapoda</taxon>
        <taxon>Insecta</taxon>
        <taxon>Pterygota</taxon>
        <taxon>Neoptera</taxon>
        <taxon>Endopterygota</taxon>
        <taxon>Hymenoptera</taxon>
        <taxon>Apocrita</taxon>
        <taxon>Ichneumonoidea</taxon>
        <taxon>Braconidae</taxon>
        <taxon>Microgastrinae</taxon>
        <taxon>Cotesia</taxon>
    </lineage>
</organism>
<dbReference type="AlphaFoldDB" id="A0AAV7IW61"/>
<sequence>MRSDQIFVDKKRKALVRLVMSELVSLHATHYPPEEAKIALAKAMVTEFPRLKDSFYKNGWISVMNNCNPTDQNKEKIVTLLEEIRDFRRQWIEQSGPTISEIFSHYPRFLDYDGEMKRDENDDDYEPLKTNAFPNRDLLKIVA</sequence>
<evidence type="ECO:0000313" key="2">
    <source>
        <dbReference type="Proteomes" id="UP000826195"/>
    </source>
</evidence>
<evidence type="ECO:0000313" key="1">
    <source>
        <dbReference type="EMBL" id="KAH0557887.1"/>
    </source>
</evidence>
<gene>
    <name evidence="1" type="ORF">KQX54_012568</name>
</gene>
<accession>A0AAV7IW61</accession>